<dbReference type="Proteomes" id="UP001479933">
    <property type="component" value="Chromosome"/>
</dbReference>
<keyword evidence="5" id="KW-0597">Phosphoprotein</keyword>
<dbReference type="PROSITE" id="PS50109">
    <property type="entry name" value="HIS_KIN"/>
    <property type="match status" value="1"/>
</dbReference>
<dbReference type="Pfam" id="PF13188">
    <property type="entry name" value="PAS_8"/>
    <property type="match status" value="1"/>
</dbReference>
<dbReference type="PRINTS" id="PR00344">
    <property type="entry name" value="BCTRLSENSOR"/>
</dbReference>
<evidence type="ECO:0000256" key="14">
    <source>
        <dbReference type="SAM" id="Phobius"/>
    </source>
</evidence>
<evidence type="ECO:0000256" key="13">
    <source>
        <dbReference type="ARBA" id="ARBA00023136"/>
    </source>
</evidence>
<keyword evidence="4" id="KW-1003">Cell membrane</keyword>
<dbReference type="PANTHER" id="PTHR44936">
    <property type="entry name" value="SENSOR PROTEIN CREC"/>
    <property type="match status" value="1"/>
</dbReference>
<evidence type="ECO:0000256" key="12">
    <source>
        <dbReference type="ARBA" id="ARBA00023012"/>
    </source>
</evidence>
<keyword evidence="13 14" id="KW-0472">Membrane</keyword>
<evidence type="ECO:0000313" key="17">
    <source>
        <dbReference type="Proteomes" id="UP001479933"/>
    </source>
</evidence>
<organism evidence="16 17">
    <name type="scientific">Gordonia hydrophobica</name>
    <dbReference type="NCBI Taxonomy" id="40516"/>
    <lineage>
        <taxon>Bacteria</taxon>
        <taxon>Bacillati</taxon>
        <taxon>Actinomycetota</taxon>
        <taxon>Actinomycetes</taxon>
        <taxon>Mycobacteriales</taxon>
        <taxon>Gordoniaceae</taxon>
        <taxon>Gordonia</taxon>
    </lineage>
</organism>
<dbReference type="InterPro" id="IPR000014">
    <property type="entry name" value="PAS"/>
</dbReference>
<evidence type="ECO:0000256" key="8">
    <source>
        <dbReference type="ARBA" id="ARBA00022741"/>
    </source>
</evidence>
<dbReference type="InterPro" id="IPR033463">
    <property type="entry name" value="sCache_3"/>
</dbReference>
<dbReference type="Pfam" id="PF17203">
    <property type="entry name" value="sCache_3_2"/>
    <property type="match status" value="1"/>
</dbReference>
<dbReference type="InterPro" id="IPR029151">
    <property type="entry name" value="Sensor-like_sf"/>
</dbReference>
<dbReference type="SMART" id="SM00387">
    <property type="entry name" value="HATPase_c"/>
    <property type="match status" value="1"/>
</dbReference>
<evidence type="ECO:0000256" key="3">
    <source>
        <dbReference type="ARBA" id="ARBA00012438"/>
    </source>
</evidence>
<keyword evidence="8" id="KW-0547">Nucleotide-binding</keyword>
<dbReference type="InterPro" id="IPR004358">
    <property type="entry name" value="Sig_transdc_His_kin-like_C"/>
</dbReference>
<dbReference type="GO" id="GO:0005524">
    <property type="term" value="F:ATP binding"/>
    <property type="evidence" value="ECO:0007669"/>
    <property type="project" value="UniProtKB-KW"/>
</dbReference>
<evidence type="ECO:0000259" key="15">
    <source>
        <dbReference type="PROSITE" id="PS50109"/>
    </source>
</evidence>
<dbReference type="InterPro" id="IPR050980">
    <property type="entry name" value="2C_sensor_his_kinase"/>
</dbReference>
<evidence type="ECO:0000256" key="5">
    <source>
        <dbReference type="ARBA" id="ARBA00022553"/>
    </source>
</evidence>
<reference evidence="16 17" key="1">
    <citation type="journal article" date="2023" name="Virus Evol.">
        <title>Computational host range prediction-The good, the bad, and the ugly.</title>
        <authorList>
            <person name="Howell A.A."/>
            <person name="Versoza C.J."/>
            <person name="Pfeifer S.P."/>
        </authorList>
    </citation>
    <scope>NUCLEOTIDE SEQUENCE [LARGE SCALE GENOMIC DNA]</scope>
    <source>
        <strain evidence="16 17">1610/1b</strain>
    </source>
</reference>
<evidence type="ECO:0000256" key="4">
    <source>
        <dbReference type="ARBA" id="ARBA00022475"/>
    </source>
</evidence>
<dbReference type="Gene3D" id="1.10.287.130">
    <property type="match status" value="1"/>
</dbReference>
<name>A0ABZ2TXC7_9ACTN</name>
<dbReference type="InterPro" id="IPR016120">
    <property type="entry name" value="Sig_transdc_His_kin_SpoOB"/>
</dbReference>
<accession>A0ABZ2TXC7</accession>
<evidence type="ECO:0000313" key="16">
    <source>
        <dbReference type="EMBL" id="WYY06090.1"/>
    </source>
</evidence>
<evidence type="ECO:0000256" key="10">
    <source>
        <dbReference type="ARBA" id="ARBA00022840"/>
    </source>
</evidence>
<dbReference type="SMART" id="SM00091">
    <property type="entry name" value="PAS"/>
    <property type="match status" value="1"/>
</dbReference>
<dbReference type="RefSeq" id="WP_239588500.1">
    <property type="nucleotide sequence ID" value="NZ_CP136137.1"/>
</dbReference>
<dbReference type="InterPro" id="IPR036890">
    <property type="entry name" value="HATPase_C_sf"/>
</dbReference>
<keyword evidence="11 14" id="KW-1133">Transmembrane helix</keyword>
<keyword evidence="7 14" id="KW-0812">Transmembrane</keyword>
<keyword evidence="12" id="KW-0902">Two-component regulatory system</keyword>
<comment type="subcellular location">
    <subcellularLocation>
        <location evidence="2">Cell membrane</location>
        <topology evidence="2">Multi-pass membrane protein</topology>
    </subcellularLocation>
</comment>
<dbReference type="SUPFAM" id="SSF55874">
    <property type="entry name" value="ATPase domain of HSP90 chaperone/DNA topoisomerase II/histidine kinase"/>
    <property type="match status" value="1"/>
</dbReference>
<keyword evidence="17" id="KW-1185">Reference proteome</keyword>
<dbReference type="Gene3D" id="3.30.450.20">
    <property type="entry name" value="PAS domain"/>
    <property type="match status" value="2"/>
</dbReference>
<dbReference type="SUPFAM" id="SSF55890">
    <property type="entry name" value="Sporulation response regulatory protein Spo0B"/>
    <property type="match status" value="1"/>
</dbReference>
<keyword evidence="9" id="KW-0418">Kinase</keyword>
<dbReference type="EMBL" id="CP136137">
    <property type="protein sequence ID" value="WYY06090.1"/>
    <property type="molecule type" value="Genomic_DNA"/>
</dbReference>
<evidence type="ECO:0000256" key="7">
    <source>
        <dbReference type="ARBA" id="ARBA00022692"/>
    </source>
</evidence>
<sequence>MFTALRPVRRTGRLSLGSRVLILQIVVLTVSLGVGFGWHISTVDDSLRDEYAKRALAISQTVADDPDVRVLLAGLQGPHLDAAALRSGTLQREAVAVAQSTGVLFVVIANRDGIRVAHPDLERLGEHVSTDATDVLHGEDVLDTDRGTLGQSVRGKAAVRDVDGTVIGFVSTGISTERVRAATRRDIRIVLGLAGVALAVGVLGSALLARRWRRLTLGLQPDELVDLVGQQRAVLHALADGVLAVDRHGRLKTINDRARLLLGVDAPLGARADELGLPERLRRLLDDEEHSLVSATVGDRIVLASSRRIEADGRDLGMLLSAIDRTDVEALTQELGSVRAMSEALRAQRHETANRFHVLAGLLRRNHVDEAVDYLTEIAGLRGRGSLVGLSNVHEPHLEAFLDAKATLARERRVQLTLGPQTWVDGSLTDPVAVTTVVGNLLDNALDAAAPDASAPDGRVDVELVVDGETLWVTVADSGAGIVFERPDDVFLDGMTSKDGAAVPGGRGMGLTLARQLCRRGGGDVRVAHPGGASSDLGGAVFVAEMRQTVKEREGSE</sequence>
<comment type="catalytic activity">
    <reaction evidence="1">
        <text>ATP + protein L-histidine = ADP + protein N-phospho-L-histidine.</text>
        <dbReference type="EC" id="2.7.13.3"/>
    </reaction>
</comment>
<dbReference type="SUPFAM" id="SSF103190">
    <property type="entry name" value="Sensory domain-like"/>
    <property type="match status" value="1"/>
</dbReference>
<evidence type="ECO:0000256" key="2">
    <source>
        <dbReference type="ARBA" id="ARBA00004651"/>
    </source>
</evidence>
<keyword evidence="6" id="KW-0808">Transferase</keyword>
<feature type="transmembrane region" description="Helical" evidence="14">
    <location>
        <begin position="20"/>
        <end position="40"/>
    </location>
</feature>
<dbReference type="EC" id="2.7.13.3" evidence="3"/>
<gene>
    <name evidence="16" type="ORF">RVF87_13515</name>
</gene>
<evidence type="ECO:0000256" key="6">
    <source>
        <dbReference type="ARBA" id="ARBA00022679"/>
    </source>
</evidence>
<feature type="domain" description="Histidine kinase" evidence="15">
    <location>
        <begin position="326"/>
        <end position="550"/>
    </location>
</feature>
<evidence type="ECO:0000256" key="11">
    <source>
        <dbReference type="ARBA" id="ARBA00022989"/>
    </source>
</evidence>
<dbReference type="InterPro" id="IPR005467">
    <property type="entry name" value="His_kinase_dom"/>
</dbReference>
<protein>
    <recommendedName>
        <fullName evidence="3">histidine kinase</fullName>
        <ecNumber evidence="3">2.7.13.3</ecNumber>
    </recommendedName>
</protein>
<dbReference type="Gene3D" id="3.30.565.10">
    <property type="entry name" value="Histidine kinase-like ATPase, C-terminal domain"/>
    <property type="match status" value="1"/>
</dbReference>
<proteinExistence type="predicted"/>
<evidence type="ECO:0000256" key="1">
    <source>
        <dbReference type="ARBA" id="ARBA00000085"/>
    </source>
</evidence>
<keyword evidence="10 16" id="KW-0067">ATP-binding</keyword>
<feature type="transmembrane region" description="Helical" evidence="14">
    <location>
        <begin position="189"/>
        <end position="209"/>
    </location>
</feature>
<dbReference type="PANTHER" id="PTHR44936:SF9">
    <property type="entry name" value="SENSOR PROTEIN CREC"/>
    <property type="match status" value="1"/>
</dbReference>
<dbReference type="InterPro" id="IPR003594">
    <property type="entry name" value="HATPase_dom"/>
</dbReference>
<dbReference type="Pfam" id="PF02518">
    <property type="entry name" value="HATPase_c"/>
    <property type="match status" value="1"/>
</dbReference>
<evidence type="ECO:0000256" key="9">
    <source>
        <dbReference type="ARBA" id="ARBA00022777"/>
    </source>
</evidence>